<evidence type="ECO:0000256" key="4">
    <source>
        <dbReference type="ARBA" id="ARBA00022448"/>
    </source>
</evidence>
<sequence length="780" mass="84737">MSSAPADRRAWLEGAVRAQAGEASAAPGPSTGAWSKRLQGAGVPDLSATWHGLQTLSTQLGEQHTALVSKLSAQMSVAGTIVPEAAAQAQQLTQDAMPLRLALEKAEKRYEQMTPAAGTPEAHALSELHSLSQVKHRMQSARDTLHAAESWSLVEGEVDGHLADGDWEKAAQRLAGMEHTLANFDASSEYVAARRTLLERLLAALDEAVAKAMHKAVDAQDVDGLIRCARVYASVHRAEQFTVHYTRARRAATQNAWQAAPVEQRTGAFLGALEQLAADERQVAPLLYQEPERGVEAVLVAAVDAVPLHEHIDTMAQRPEALPVLVESYVQAYAAVKAIDQARLGAGSEAPIASDTIPTHTAWPACLLGLYVPYKVSYRTREAAFLQHAFAQRQAAFEARRDRAYVQTADARQGSWAACVQDMAQLCCDEIDACRALSDAATERMLRLADARVEDVLEAVHTALLPLLRHRIVSTLDQLQTRHARHMQSLAPDANTVLAEDMDPIPDWDLVHAGVRVMELNPYLDTQVSAWHTHLLERVTGAQEASVRAKMASLPAPLEVAHSAHALVLAQLLGTFRMHLEAYSAQGAWALVAPQEHLPEVRIPSFSKSPTEAMVKLGEGLLNLPRLLESLVEREQAAFEYAADTLPFAHDEAPEVRVPRTRAHRALSVSLLTQDAAVHADNTTYTAEQVLSLWLRSLTLTLLAELQAALPRMAKDPRCDCAQLAADVDYLGTIASALNASTPALREWADVLALTPAAAQALPKESALRTSRAFQQVYAK</sequence>
<dbReference type="GO" id="GO:0006890">
    <property type="term" value="P:retrograde vesicle-mediated transport, Golgi to endoplasmic reticulum"/>
    <property type="evidence" value="ECO:0007669"/>
    <property type="project" value="TreeGrafter"/>
</dbReference>
<evidence type="ECO:0000313" key="9">
    <source>
        <dbReference type="EMBL" id="WFD37545.1"/>
    </source>
</evidence>
<reference evidence="9" key="1">
    <citation type="submission" date="2023-03" db="EMBL/GenBank/DDBJ databases">
        <title>Mating type loci evolution in Malassezia.</title>
        <authorList>
            <person name="Coelho M.A."/>
        </authorList>
    </citation>
    <scope>NUCLEOTIDE SEQUENCE</scope>
    <source>
        <strain evidence="9">CBS 9431</strain>
    </source>
</reference>
<evidence type="ECO:0000313" key="10">
    <source>
        <dbReference type="Proteomes" id="UP001217754"/>
    </source>
</evidence>
<proteinExistence type="inferred from homology"/>
<dbReference type="GO" id="GO:0017119">
    <property type="term" value="C:Golgi transport complex"/>
    <property type="evidence" value="ECO:0007669"/>
    <property type="project" value="InterPro"/>
</dbReference>
<keyword evidence="6" id="KW-0333">Golgi apparatus</keyword>
<dbReference type="AlphaFoldDB" id="A0AAF0J8X4"/>
<evidence type="ECO:0000256" key="8">
    <source>
        <dbReference type="ARBA" id="ARBA00031345"/>
    </source>
</evidence>
<keyword evidence="4" id="KW-0813">Transport</keyword>
<gene>
    <name evidence="9" type="ORF">MJAP1_000489</name>
</gene>
<dbReference type="Proteomes" id="UP001217754">
    <property type="component" value="Chromosome 1"/>
</dbReference>
<dbReference type="Pfam" id="PF10191">
    <property type="entry name" value="COG7"/>
    <property type="match status" value="1"/>
</dbReference>
<dbReference type="EMBL" id="CP119958">
    <property type="protein sequence ID" value="WFD37545.1"/>
    <property type="molecule type" value="Genomic_DNA"/>
</dbReference>
<keyword evidence="7" id="KW-0472">Membrane</keyword>
<dbReference type="InterPro" id="IPR019335">
    <property type="entry name" value="COG7"/>
</dbReference>
<keyword evidence="5" id="KW-0653">Protein transport</keyword>
<evidence type="ECO:0000256" key="5">
    <source>
        <dbReference type="ARBA" id="ARBA00022927"/>
    </source>
</evidence>
<dbReference type="PANTHER" id="PTHR21443">
    <property type="entry name" value="CONSERVED OLIGOMERIC GOLGI COMPLEX COMPONENT 7"/>
    <property type="match status" value="1"/>
</dbReference>
<dbReference type="GO" id="GO:0000139">
    <property type="term" value="C:Golgi membrane"/>
    <property type="evidence" value="ECO:0007669"/>
    <property type="project" value="UniProtKB-SubCell"/>
</dbReference>
<keyword evidence="10" id="KW-1185">Reference proteome</keyword>
<dbReference type="GO" id="GO:0007030">
    <property type="term" value="P:Golgi organization"/>
    <property type="evidence" value="ECO:0007669"/>
    <property type="project" value="TreeGrafter"/>
</dbReference>
<comment type="similarity">
    <text evidence="2">Belongs to the COG7 family.</text>
</comment>
<organism evidence="9 10">
    <name type="scientific">Malassezia japonica</name>
    <dbReference type="NCBI Taxonomy" id="223818"/>
    <lineage>
        <taxon>Eukaryota</taxon>
        <taxon>Fungi</taxon>
        <taxon>Dikarya</taxon>
        <taxon>Basidiomycota</taxon>
        <taxon>Ustilaginomycotina</taxon>
        <taxon>Malasseziomycetes</taxon>
        <taxon>Malasseziales</taxon>
        <taxon>Malasseziaceae</taxon>
        <taxon>Malassezia</taxon>
    </lineage>
</organism>
<dbReference type="RefSeq" id="XP_060120442.1">
    <property type="nucleotide sequence ID" value="XM_060264459.1"/>
</dbReference>
<evidence type="ECO:0000256" key="6">
    <source>
        <dbReference type="ARBA" id="ARBA00023034"/>
    </source>
</evidence>
<protein>
    <recommendedName>
        <fullName evidence="3">Conserved oligomeric Golgi complex subunit 7</fullName>
    </recommendedName>
    <alternativeName>
        <fullName evidence="8">Component of oligomeric Golgi complex 7</fullName>
    </alternativeName>
</protein>
<name>A0AAF0J8X4_9BASI</name>
<comment type="subcellular location">
    <subcellularLocation>
        <location evidence="1">Golgi apparatus membrane</location>
        <topology evidence="1">Peripheral membrane protein</topology>
    </subcellularLocation>
</comment>
<evidence type="ECO:0000256" key="7">
    <source>
        <dbReference type="ARBA" id="ARBA00023136"/>
    </source>
</evidence>
<dbReference type="GeneID" id="85224138"/>
<evidence type="ECO:0000256" key="1">
    <source>
        <dbReference type="ARBA" id="ARBA00004395"/>
    </source>
</evidence>
<evidence type="ECO:0000256" key="2">
    <source>
        <dbReference type="ARBA" id="ARBA00005831"/>
    </source>
</evidence>
<dbReference type="GO" id="GO:0006886">
    <property type="term" value="P:intracellular protein transport"/>
    <property type="evidence" value="ECO:0007669"/>
    <property type="project" value="InterPro"/>
</dbReference>
<accession>A0AAF0J8X4</accession>
<dbReference type="PANTHER" id="PTHR21443:SF0">
    <property type="entry name" value="CONSERVED OLIGOMERIC GOLGI COMPLEX SUBUNIT 7"/>
    <property type="match status" value="1"/>
</dbReference>
<evidence type="ECO:0000256" key="3">
    <source>
        <dbReference type="ARBA" id="ARBA00020984"/>
    </source>
</evidence>